<dbReference type="Pfam" id="PF18701">
    <property type="entry name" value="DUF5641"/>
    <property type="match status" value="1"/>
</dbReference>
<keyword evidence="3" id="KW-1185">Reference proteome</keyword>
<sequence length="109" mass="12053">MGASELENSKIEFLGQTDIENETANDELPIALDGNLFKTSGRDFGKSDTMSICVPSSKERSGGSLKRFSKLETFIKESKFPPATWPLGRISEVHHGEDKYVHVGHSQNL</sequence>
<evidence type="ECO:0000259" key="1">
    <source>
        <dbReference type="Pfam" id="PF18701"/>
    </source>
</evidence>
<organism evidence="2 3">
    <name type="scientific">Caerostris darwini</name>
    <dbReference type="NCBI Taxonomy" id="1538125"/>
    <lineage>
        <taxon>Eukaryota</taxon>
        <taxon>Metazoa</taxon>
        <taxon>Ecdysozoa</taxon>
        <taxon>Arthropoda</taxon>
        <taxon>Chelicerata</taxon>
        <taxon>Arachnida</taxon>
        <taxon>Araneae</taxon>
        <taxon>Araneomorphae</taxon>
        <taxon>Entelegynae</taxon>
        <taxon>Araneoidea</taxon>
        <taxon>Araneidae</taxon>
        <taxon>Caerostris</taxon>
    </lineage>
</organism>
<proteinExistence type="predicted"/>
<feature type="domain" description="DUF5641" evidence="1">
    <location>
        <begin position="74"/>
        <end position="103"/>
    </location>
</feature>
<dbReference type="AlphaFoldDB" id="A0AAV4T2B2"/>
<name>A0AAV4T2B2_9ARAC</name>
<accession>A0AAV4T2B2</accession>
<comment type="caution">
    <text evidence="2">The sequence shown here is derived from an EMBL/GenBank/DDBJ whole genome shotgun (WGS) entry which is preliminary data.</text>
</comment>
<dbReference type="EMBL" id="BPLQ01009014">
    <property type="protein sequence ID" value="GIY40838.1"/>
    <property type="molecule type" value="Genomic_DNA"/>
</dbReference>
<protein>
    <recommendedName>
        <fullName evidence="1">DUF5641 domain-containing protein</fullName>
    </recommendedName>
</protein>
<evidence type="ECO:0000313" key="2">
    <source>
        <dbReference type="EMBL" id="GIY40838.1"/>
    </source>
</evidence>
<dbReference type="Proteomes" id="UP001054837">
    <property type="component" value="Unassembled WGS sequence"/>
</dbReference>
<gene>
    <name evidence="2" type="ORF">CDAR_367751</name>
</gene>
<reference evidence="2 3" key="1">
    <citation type="submission" date="2021-06" db="EMBL/GenBank/DDBJ databases">
        <title>Caerostris darwini draft genome.</title>
        <authorList>
            <person name="Kono N."/>
            <person name="Arakawa K."/>
        </authorList>
    </citation>
    <scope>NUCLEOTIDE SEQUENCE [LARGE SCALE GENOMIC DNA]</scope>
</reference>
<dbReference type="InterPro" id="IPR040676">
    <property type="entry name" value="DUF5641"/>
</dbReference>
<evidence type="ECO:0000313" key="3">
    <source>
        <dbReference type="Proteomes" id="UP001054837"/>
    </source>
</evidence>